<protein>
    <submittedName>
        <fullName evidence="1">Uncharacterized protein</fullName>
    </submittedName>
</protein>
<evidence type="ECO:0000313" key="1">
    <source>
        <dbReference type="EMBL" id="SHJ93673.1"/>
    </source>
</evidence>
<dbReference type="EMBL" id="FRAB01000010">
    <property type="protein sequence ID" value="SHJ93673.1"/>
    <property type="molecule type" value="Genomic_DNA"/>
</dbReference>
<organism evidence="1 2">
    <name type="scientific">Paraburkholderia terricola</name>
    <dbReference type="NCBI Taxonomy" id="169427"/>
    <lineage>
        <taxon>Bacteria</taxon>
        <taxon>Pseudomonadati</taxon>
        <taxon>Pseudomonadota</taxon>
        <taxon>Betaproteobacteria</taxon>
        <taxon>Burkholderiales</taxon>
        <taxon>Burkholderiaceae</taxon>
        <taxon>Paraburkholderia</taxon>
    </lineage>
</organism>
<dbReference type="OrthoDB" id="9006962at2"/>
<reference evidence="1 2" key="1">
    <citation type="submission" date="2016-11" db="EMBL/GenBank/DDBJ databases">
        <authorList>
            <person name="Jaros S."/>
            <person name="Januszkiewicz K."/>
            <person name="Wedrychowicz H."/>
        </authorList>
    </citation>
    <scope>NUCLEOTIDE SEQUENCE [LARGE SCALE GENOMIC DNA]</scope>
    <source>
        <strain evidence="1 2">LMG 20594</strain>
    </source>
</reference>
<dbReference type="AlphaFoldDB" id="A0A1M6NDF0"/>
<dbReference type="Proteomes" id="UP000184395">
    <property type="component" value="Unassembled WGS sequence"/>
</dbReference>
<name>A0A1M6NDF0_9BURK</name>
<accession>A0A1M6NDF0</accession>
<gene>
    <name evidence="1" type="ORF">SAMN05192548_10109</name>
</gene>
<dbReference type="KEGG" id="pts:CUJ90_22390"/>
<proteinExistence type="predicted"/>
<evidence type="ECO:0000313" key="2">
    <source>
        <dbReference type="Proteomes" id="UP000184395"/>
    </source>
</evidence>
<sequence length="102" mass="11700">MVPYLSERENAVEHINAICTRLFDRWCESRRLMPLTYLLRGWPLINSDAEAFRRLGGALRELRRHPLHGLDRASFQQLCELSDCVDDLLVPSAPATWAAHNG</sequence>